<feature type="compositionally biased region" description="Basic and acidic residues" evidence="1">
    <location>
        <begin position="375"/>
        <end position="394"/>
    </location>
</feature>
<dbReference type="AlphaFoldDB" id="A0A0A0KTT4"/>
<feature type="region of interest" description="Disordered" evidence="1">
    <location>
        <begin position="98"/>
        <end position="128"/>
    </location>
</feature>
<dbReference type="eggNOG" id="ENOG502QTXN">
    <property type="taxonomic scope" value="Eukaryota"/>
</dbReference>
<dbReference type="PANTHER" id="PTHR47286:SF2">
    <property type="entry name" value="F3I6.9 PROTEIN"/>
    <property type="match status" value="1"/>
</dbReference>
<evidence type="ECO:0008006" key="4">
    <source>
        <dbReference type="Google" id="ProtNLM"/>
    </source>
</evidence>
<feature type="compositionally biased region" description="Basic and acidic residues" evidence="1">
    <location>
        <begin position="108"/>
        <end position="128"/>
    </location>
</feature>
<feature type="region of interest" description="Disordered" evidence="1">
    <location>
        <begin position="155"/>
        <end position="340"/>
    </location>
</feature>
<sequence length="486" mass="53513">MEESFVVDVLNDEHTVEENASTKPLLEVSVSFGRFENDLLSWEKWSTFSPNKYLEEVEKYATPGSVAQKRAYFEAHYKKIADRKTKLLEEEREMEFNTTVSNGGGDLMMDHSERADSESETSNHHVSVEEVDQTTMLTGELSSVYHEVVKNDVESNVECESLPDGEKEEPDGKFDCVGSDSEISKQEEVVVKEVETPTPTPTPPVESSQTTKEPPQKLVNKVSAVSKVKQQILKPNRPKESKKITPIVKERNSASVKKKPISSTAKAPQILTPKLSKTTPGPTTPAARSSVLRSSVNKGSNSSLLRSRNPSSIESKKVAPKSLHMSLSLGTPNSDPSSVNGIRRSFIMEKMGDKDIVKRAFKTFQNSLNQMKSSPQEEKSSAPKKVPAKERETTKISTPVAAKKENGGMHKLSGTIRGADNKTARVAPSQKLEGKVNAKVIGRTNLQSKSKVAPSQKMEEKFNAREGGRTNLLSKSKDASRNGLRS</sequence>
<feature type="compositionally biased region" description="Basic and acidic residues" evidence="1">
    <location>
        <begin position="457"/>
        <end position="468"/>
    </location>
</feature>
<evidence type="ECO:0000256" key="1">
    <source>
        <dbReference type="SAM" id="MobiDB-lite"/>
    </source>
</evidence>
<protein>
    <recommendedName>
        <fullName evidence="4">TPX2 C-terminal domain-containing protein</fullName>
    </recommendedName>
</protein>
<proteinExistence type="predicted"/>
<dbReference type="Gramene" id="KGN51847">
    <property type="protein sequence ID" value="KGN51847"/>
    <property type="gene ID" value="Csa_5G603930"/>
</dbReference>
<feature type="compositionally biased region" description="Basic and acidic residues" evidence="1">
    <location>
        <begin position="182"/>
        <end position="195"/>
    </location>
</feature>
<feature type="region of interest" description="Disordered" evidence="1">
    <location>
        <begin position="443"/>
        <end position="486"/>
    </location>
</feature>
<accession>A0A0A0KTT4</accession>
<dbReference type="Proteomes" id="UP000029981">
    <property type="component" value="Chromosome 5"/>
</dbReference>
<reference evidence="2 3" key="3">
    <citation type="journal article" date="2010" name="BMC Genomics">
        <title>Transcriptome sequencing and comparative analysis of cucumber flowers with different sex types.</title>
        <authorList>
            <person name="Guo S."/>
            <person name="Zheng Y."/>
            <person name="Joung J.G."/>
            <person name="Liu S."/>
            <person name="Zhang Z."/>
            <person name="Crasta O.R."/>
            <person name="Sobral B.W."/>
            <person name="Xu Y."/>
            <person name="Huang S."/>
            <person name="Fei Z."/>
        </authorList>
    </citation>
    <scope>NUCLEOTIDE SEQUENCE [LARGE SCALE GENOMIC DNA]</scope>
    <source>
        <strain evidence="3">cv. 9930</strain>
    </source>
</reference>
<name>A0A0A0KTT4_CUCSA</name>
<dbReference type="OrthoDB" id="621651at2759"/>
<feature type="compositionally biased region" description="Acidic residues" evidence="1">
    <location>
        <begin position="155"/>
        <end position="169"/>
    </location>
</feature>
<gene>
    <name evidence="2" type="ORF">Csa_5G603930</name>
</gene>
<dbReference type="KEGG" id="csv:101209261"/>
<feature type="compositionally biased region" description="Basic and acidic residues" evidence="1">
    <location>
        <begin position="237"/>
        <end position="252"/>
    </location>
</feature>
<feature type="compositionally biased region" description="Low complexity" evidence="1">
    <location>
        <begin position="300"/>
        <end position="312"/>
    </location>
</feature>
<dbReference type="OMA" id="MGESIVD"/>
<dbReference type="EMBL" id="CM002926">
    <property type="protein sequence ID" value="KGN51847.1"/>
    <property type="molecule type" value="Genomic_DNA"/>
</dbReference>
<reference evidence="2 3" key="2">
    <citation type="journal article" date="2009" name="PLoS ONE">
        <title>An integrated genetic and cytogenetic map of the cucumber genome.</title>
        <authorList>
            <person name="Ren Y."/>
            <person name="Zhang Z."/>
            <person name="Liu J."/>
            <person name="Staub J.E."/>
            <person name="Han Y."/>
            <person name="Cheng Z."/>
            <person name="Li X."/>
            <person name="Lu J."/>
            <person name="Miao H."/>
            <person name="Kang H."/>
            <person name="Xie B."/>
            <person name="Gu X."/>
            <person name="Wang X."/>
            <person name="Du Y."/>
            <person name="Jin W."/>
            <person name="Huang S."/>
        </authorList>
    </citation>
    <scope>NUCLEOTIDE SEQUENCE [LARGE SCALE GENOMIC DNA]</scope>
    <source>
        <strain evidence="3">cv. 9930</strain>
    </source>
</reference>
<evidence type="ECO:0000313" key="3">
    <source>
        <dbReference type="Proteomes" id="UP000029981"/>
    </source>
</evidence>
<keyword evidence="3" id="KW-1185">Reference proteome</keyword>
<dbReference type="PANTHER" id="PTHR47286">
    <property type="entry name" value="F3I6.9 PROTEIN"/>
    <property type="match status" value="1"/>
</dbReference>
<organism evidence="2 3">
    <name type="scientific">Cucumis sativus</name>
    <name type="common">Cucumber</name>
    <dbReference type="NCBI Taxonomy" id="3659"/>
    <lineage>
        <taxon>Eukaryota</taxon>
        <taxon>Viridiplantae</taxon>
        <taxon>Streptophyta</taxon>
        <taxon>Embryophyta</taxon>
        <taxon>Tracheophyta</taxon>
        <taxon>Spermatophyta</taxon>
        <taxon>Magnoliopsida</taxon>
        <taxon>eudicotyledons</taxon>
        <taxon>Gunneridae</taxon>
        <taxon>Pentapetalae</taxon>
        <taxon>rosids</taxon>
        <taxon>fabids</taxon>
        <taxon>Cucurbitales</taxon>
        <taxon>Cucurbitaceae</taxon>
        <taxon>Benincaseae</taxon>
        <taxon>Cucumis</taxon>
    </lineage>
</organism>
<feature type="compositionally biased region" description="Polar residues" evidence="1">
    <location>
        <begin position="328"/>
        <end position="340"/>
    </location>
</feature>
<reference evidence="2 3" key="1">
    <citation type="journal article" date="2009" name="Nat. Genet.">
        <title>The genome of the cucumber, Cucumis sativus L.</title>
        <authorList>
            <person name="Huang S."/>
            <person name="Li R."/>
            <person name="Zhang Z."/>
            <person name="Li L."/>
            <person name="Gu X."/>
            <person name="Fan W."/>
            <person name="Lucas W.J."/>
            <person name="Wang X."/>
            <person name="Xie B."/>
            <person name="Ni P."/>
            <person name="Ren Y."/>
            <person name="Zhu H."/>
            <person name="Li J."/>
            <person name="Lin K."/>
            <person name="Jin W."/>
            <person name="Fei Z."/>
            <person name="Li G."/>
            <person name="Staub J."/>
            <person name="Kilian A."/>
            <person name="van der Vossen E.A."/>
            <person name="Wu Y."/>
            <person name="Guo J."/>
            <person name="He J."/>
            <person name="Jia Z."/>
            <person name="Ren Y."/>
            <person name="Tian G."/>
            <person name="Lu Y."/>
            <person name="Ruan J."/>
            <person name="Qian W."/>
            <person name="Wang M."/>
            <person name="Huang Q."/>
            <person name="Li B."/>
            <person name="Xuan Z."/>
            <person name="Cao J."/>
            <person name="Asan"/>
            <person name="Wu Z."/>
            <person name="Zhang J."/>
            <person name="Cai Q."/>
            <person name="Bai Y."/>
            <person name="Zhao B."/>
            <person name="Han Y."/>
            <person name="Li Y."/>
            <person name="Li X."/>
            <person name="Wang S."/>
            <person name="Shi Q."/>
            <person name="Liu S."/>
            <person name="Cho W.K."/>
            <person name="Kim J.Y."/>
            <person name="Xu Y."/>
            <person name="Heller-Uszynska K."/>
            <person name="Miao H."/>
            <person name="Cheng Z."/>
            <person name="Zhang S."/>
            <person name="Wu J."/>
            <person name="Yang Y."/>
            <person name="Kang H."/>
            <person name="Li M."/>
            <person name="Liang H."/>
            <person name="Ren X."/>
            <person name="Shi Z."/>
            <person name="Wen M."/>
            <person name="Jian M."/>
            <person name="Yang H."/>
            <person name="Zhang G."/>
            <person name="Yang Z."/>
            <person name="Chen R."/>
            <person name="Liu S."/>
            <person name="Li J."/>
            <person name="Ma L."/>
            <person name="Liu H."/>
            <person name="Zhou Y."/>
            <person name="Zhao J."/>
            <person name="Fang X."/>
            <person name="Li G."/>
            <person name="Fang L."/>
            <person name="Li Y."/>
            <person name="Liu D."/>
            <person name="Zheng H."/>
            <person name="Zhang Y."/>
            <person name="Qin N."/>
            <person name="Li Z."/>
            <person name="Yang G."/>
            <person name="Yang S."/>
            <person name="Bolund L."/>
            <person name="Kristiansen K."/>
            <person name="Zheng H."/>
            <person name="Li S."/>
            <person name="Zhang X."/>
            <person name="Yang H."/>
            <person name="Wang J."/>
            <person name="Sun R."/>
            <person name="Zhang B."/>
            <person name="Jiang S."/>
            <person name="Wang J."/>
            <person name="Du Y."/>
            <person name="Li S."/>
        </authorList>
    </citation>
    <scope>NUCLEOTIDE SEQUENCE [LARGE SCALE GENOMIC DNA]</scope>
    <source>
        <strain evidence="3">cv. 9930</strain>
    </source>
</reference>
<reference evidence="2 3" key="4">
    <citation type="journal article" date="2011" name="BMC Genomics">
        <title>RNA-Seq improves annotation of protein-coding genes in the cucumber genome.</title>
        <authorList>
            <person name="Li Z."/>
            <person name="Zhang Z."/>
            <person name="Yan P."/>
            <person name="Huang S."/>
            <person name="Fei Z."/>
            <person name="Lin K."/>
        </authorList>
    </citation>
    <scope>NUCLEOTIDE SEQUENCE [LARGE SCALE GENOMIC DNA]</scope>
    <source>
        <strain evidence="3">cv. 9930</strain>
    </source>
</reference>
<dbReference type="STRING" id="3659.A0A0A0KTT4"/>
<evidence type="ECO:0000313" key="2">
    <source>
        <dbReference type="EMBL" id="KGN51847.1"/>
    </source>
</evidence>
<feature type="region of interest" description="Disordered" evidence="1">
    <location>
        <begin position="367"/>
        <end position="431"/>
    </location>
</feature>